<evidence type="ECO:0000313" key="6">
    <source>
        <dbReference type="Proteomes" id="UP000009131"/>
    </source>
</evidence>
<feature type="compositionally biased region" description="Polar residues" evidence="4">
    <location>
        <begin position="1"/>
        <end position="11"/>
    </location>
</feature>
<evidence type="ECO:0000313" key="5">
    <source>
        <dbReference type="EMBL" id="GAA98982.1"/>
    </source>
</evidence>
<dbReference type="EMBL" id="BABT02000165">
    <property type="protein sequence ID" value="GAA98982.1"/>
    <property type="molecule type" value="Genomic_DNA"/>
</dbReference>
<dbReference type="Pfam" id="PF11022">
    <property type="entry name" value="ATP19"/>
    <property type="match status" value="1"/>
</dbReference>
<keyword evidence="6" id="KW-1185">Reference proteome</keyword>
<dbReference type="HOGENOM" id="CLU_172736_0_1_1"/>
<dbReference type="OrthoDB" id="2094445at2759"/>
<dbReference type="OMA" id="TQMGGSK"/>
<dbReference type="STRING" id="764103.G7E822"/>
<keyword evidence="3" id="KW-0472">Membrane</keyword>
<protein>
    <submittedName>
        <fullName evidence="5">Uncharacterized protein</fullName>
    </submittedName>
</protein>
<evidence type="ECO:0000256" key="4">
    <source>
        <dbReference type="SAM" id="MobiDB-lite"/>
    </source>
</evidence>
<name>G7E822_MIXOS</name>
<dbReference type="InParanoid" id="G7E822"/>
<accession>G7E822</accession>
<dbReference type="AlphaFoldDB" id="G7E822"/>
<dbReference type="RefSeq" id="XP_014567139.1">
    <property type="nucleotide sequence ID" value="XM_014711653.1"/>
</dbReference>
<dbReference type="GO" id="GO:0015986">
    <property type="term" value="P:proton motive force-driven ATP synthesis"/>
    <property type="evidence" value="ECO:0007669"/>
    <property type="project" value="TreeGrafter"/>
</dbReference>
<dbReference type="Proteomes" id="UP000009131">
    <property type="component" value="Unassembled WGS sequence"/>
</dbReference>
<comment type="subcellular location">
    <subcellularLocation>
        <location evidence="1">Mitochondrion membrane</location>
    </subcellularLocation>
</comment>
<dbReference type="GO" id="GO:0031966">
    <property type="term" value="C:mitochondrial membrane"/>
    <property type="evidence" value="ECO:0007669"/>
    <property type="project" value="UniProtKB-SubCell"/>
</dbReference>
<dbReference type="PANTHER" id="PTHR28074:SF1">
    <property type="entry name" value="ATP SYNTHASE SUBUNIT K, MITOCHONDRIAL"/>
    <property type="match status" value="1"/>
</dbReference>
<sequence>MVRVCSDSQAGQAHPQADRQTAMSYVIAGRKVLNEHLALATFGVTGLGVYLSMRGGPAKDAAGKPKPIITADSSDESNYIKSYVENMEREEAAKKQLKK</sequence>
<evidence type="ECO:0000256" key="1">
    <source>
        <dbReference type="ARBA" id="ARBA00004325"/>
    </source>
</evidence>
<reference evidence="5 6" key="1">
    <citation type="journal article" date="2011" name="J. Gen. Appl. Microbiol.">
        <title>Draft genome sequencing of the enigmatic basidiomycete Mixia osmundae.</title>
        <authorList>
            <person name="Nishida H."/>
            <person name="Nagatsuka Y."/>
            <person name="Sugiyama J."/>
        </authorList>
    </citation>
    <scope>NUCLEOTIDE SEQUENCE [LARGE SCALE GENOMIC DNA]</scope>
    <source>
        <strain evidence="6">CBS 9802 / IAM 14324 / JCM 22182 / KY 12970</strain>
    </source>
</reference>
<dbReference type="PANTHER" id="PTHR28074">
    <property type="entry name" value="ATP SYNTHASE SUBUNIT K, MITOCHONDRIAL"/>
    <property type="match status" value="1"/>
</dbReference>
<evidence type="ECO:0000256" key="2">
    <source>
        <dbReference type="ARBA" id="ARBA00023128"/>
    </source>
</evidence>
<evidence type="ECO:0000256" key="3">
    <source>
        <dbReference type="ARBA" id="ARBA00023136"/>
    </source>
</evidence>
<proteinExistence type="predicted"/>
<reference evidence="5 6" key="2">
    <citation type="journal article" date="2012" name="Open Biol.">
        <title>Characteristics of nucleosomes and linker DNA regions on the genome of the basidiomycete Mixia osmundae revealed by mono- and dinucleosome mapping.</title>
        <authorList>
            <person name="Nishida H."/>
            <person name="Kondo S."/>
            <person name="Matsumoto T."/>
            <person name="Suzuki Y."/>
            <person name="Yoshikawa H."/>
            <person name="Taylor T.D."/>
            <person name="Sugiyama J."/>
        </authorList>
    </citation>
    <scope>NUCLEOTIDE SEQUENCE [LARGE SCALE GENOMIC DNA]</scope>
    <source>
        <strain evidence="6">CBS 9802 / IAM 14324 / JCM 22182 / KY 12970</strain>
    </source>
</reference>
<keyword evidence="2" id="KW-0496">Mitochondrion</keyword>
<organism evidence="5 6">
    <name type="scientific">Mixia osmundae (strain CBS 9802 / IAM 14324 / JCM 22182 / KY 12970)</name>
    <dbReference type="NCBI Taxonomy" id="764103"/>
    <lineage>
        <taxon>Eukaryota</taxon>
        <taxon>Fungi</taxon>
        <taxon>Dikarya</taxon>
        <taxon>Basidiomycota</taxon>
        <taxon>Pucciniomycotina</taxon>
        <taxon>Mixiomycetes</taxon>
        <taxon>Mixiales</taxon>
        <taxon>Mixiaceae</taxon>
        <taxon>Mixia</taxon>
    </lineage>
</organism>
<feature type="region of interest" description="Disordered" evidence="4">
    <location>
        <begin position="1"/>
        <end position="20"/>
    </location>
</feature>
<comment type="caution">
    <text evidence="5">The sequence shown here is derived from an EMBL/GenBank/DDBJ whole genome shotgun (WGS) entry which is preliminary data.</text>
</comment>
<gene>
    <name evidence="5" type="primary">Mo05671</name>
    <name evidence="5" type="ORF">E5Q_05671</name>
</gene>
<dbReference type="InterPro" id="IPR021278">
    <property type="entry name" value="ATP19"/>
</dbReference>